<dbReference type="InterPro" id="IPR008984">
    <property type="entry name" value="SMAD_FHA_dom_sf"/>
</dbReference>
<reference evidence="8 9" key="1">
    <citation type="submission" date="2023-08" db="EMBL/GenBank/DDBJ databases">
        <title>Microbacterium sp. nov., isolated from a waste landfill.</title>
        <authorList>
            <person name="Wen W."/>
        </authorList>
    </citation>
    <scope>NUCLEOTIDE SEQUENCE [LARGE SCALE GENOMIC DNA]</scope>
    <source>
        <strain evidence="8 9">ASV81</strain>
    </source>
</reference>
<dbReference type="SUPFAM" id="SSF49879">
    <property type="entry name" value="SMAD/FHA domain"/>
    <property type="match status" value="1"/>
</dbReference>
<keyword evidence="1" id="KW-0597">Phosphoprotein</keyword>
<dbReference type="RefSeq" id="WP_308488400.1">
    <property type="nucleotide sequence ID" value="NZ_JAVFCB010000003.1"/>
</dbReference>
<evidence type="ECO:0000259" key="7">
    <source>
        <dbReference type="PROSITE" id="PS50901"/>
    </source>
</evidence>
<dbReference type="InterPro" id="IPR027417">
    <property type="entry name" value="P-loop_NTPase"/>
</dbReference>
<dbReference type="Proteomes" id="UP001230289">
    <property type="component" value="Unassembled WGS sequence"/>
</dbReference>
<dbReference type="InterPro" id="IPR002543">
    <property type="entry name" value="FtsK_dom"/>
</dbReference>
<evidence type="ECO:0000256" key="1">
    <source>
        <dbReference type="ARBA" id="ARBA00022553"/>
    </source>
</evidence>
<dbReference type="InterPro" id="IPR000253">
    <property type="entry name" value="FHA_dom"/>
</dbReference>
<dbReference type="Pfam" id="PF01580">
    <property type="entry name" value="FtsK_SpoIIIE"/>
    <property type="match status" value="2"/>
</dbReference>
<dbReference type="SUPFAM" id="SSF52540">
    <property type="entry name" value="P-loop containing nucleoside triphosphate hydrolases"/>
    <property type="match status" value="2"/>
</dbReference>
<dbReference type="Gene3D" id="2.60.200.20">
    <property type="match status" value="1"/>
</dbReference>
<evidence type="ECO:0000313" key="8">
    <source>
        <dbReference type="EMBL" id="MDQ4213454.1"/>
    </source>
</evidence>
<dbReference type="CDD" id="cd00060">
    <property type="entry name" value="FHA"/>
    <property type="match status" value="1"/>
</dbReference>
<evidence type="ECO:0000256" key="5">
    <source>
        <dbReference type="SAM" id="Phobius"/>
    </source>
</evidence>
<comment type="caution">
    <text evidence="8">The sequence shown here is derived from an EMBL/GenBank/DDBJ whole genome shotgun (WGS) entry which is preliminary data.</text>
</comment>
<dbReference type="InterPro" id="IPR050206">
    <property type="entry name" value="FtsK/SpoIIIE/SftA"/>
</dbReference>
<dbReference type="CDD" id="cd01127">
    <property type="entry name" value="TrwB_TraG_TraD_VirD4"/>
    <property type="match status" value="1"/>
</dbReference>
<dbReference type="Gene3D" id="3.40.50.300">
    <property type="entry name" value="P-loop containing nucleotide triphosphate hydrolases"/>
    <property type="match status" value="4"/>
</dbReference>
<dbReference type="SMART" id="SM00382">
    <property type="entry name" value="AAA"/>
    <property type="match status" value="3"/>
</dbReference>
<proteinExistence type="predicted"/>
<name>A0ABU0XFG9_9MICO</name>
<dbReference type="InterPro" id="IPR032030">
    <property type="entry name" value="YscD_cytoplasmic_dom"/>
</dbReference>
<dbReference type="SMART" id="SM00240">
    <property type="entry name" value="FHA"/>
    <property type="match status" value="1"/>
</dbReference>
<feature type="domain" description="FHA" evidence="6">
    <location>
        <begin position="126"/>
        <end position="174"/>
    </location>
</feature>
<feature type="binding site" evidence="4">
    <location>
        <begin position="1014"/>
        <end position="1021"/>
    </location>
    <ligand>
        <name>ATP</name>
        <dbReference type="ChEBI" id="CHEBI:30616"/>
    </ligand>
</feature>
<keyword evidence="3 4" id="KW-0067">ATP-binding</keyword>
<sequence>MKLKVTLHSGSARTDLAITVDATATVGDVARRLVRTDPQGIGSGASAGGAVSLRILDASAPHGGRPLAADTTIAEAGLLSGMHVEAIAVPEQDRFAPRDRGPAAARLRVLAGPDAGAEFALPEGATVIGRDRDVDVRLGDPLVSKRHARINVSDRIEIVDLGSANGVVVDGTRIGRVVLGPTDTATIGDSVLSLSRLQQGGAASAPQIDHIRSPRVVPRFPGEKVAAPAPPQLPPRQRFPYIALAAPLVMGAVMWALTGQLLGVLMMAMSPLLLVGAFIDQALVGRRTLKAGKKAFAGAMQLTRERLDELQTRERTVREEELPSLAALQQDALRLGPLLWTERAESGTFLAVRTGTGADRSRTEVELPPAQQTLPESIRELHELRDRYATIADVPVAVALRESGSVGVAGSLARDVARGLLAQLAIRHAPTEMAIAALIPPTAAPEWQWLAWLPHTSTAHSPLGGVHLADNRGALGAVLSRIEEAIDARIGDVARRGIIDESAPSDMPEPRVPALVVFVEHGVPADRARLTRIAERGPDAGVHLVWCAPRVEQLPAACRAVVHVDDQGTAATGQVRHGTLATPIVPERLDIAGAEYLARQLAPVVDIGTPDVDDSDLPRSIGLPALLGDDVLDDADAIVDRWRQSGSITARGDAAAPRRRDGTLRAVFGHAGSEPFSLDLRADGPHALVGGTTGAGKSEFLQSWVLAMAAAHSPDRLTFLFVDYKGGAAFADCVQLPHTVGLVTDLSPHLVRRALESLRAELRHREHVLNAAGAKDLASMEKSGDPACPPSLVIVVDEFAALVQEVPEFVDGVVDVAQRGRSLGLHLVLATQRPAGVIKDNLRANTNLRIALRMADAEDSADILGDQMAAFFDPSVPGRGAVKIGPGRLIPFQTGYAGGHTSGEPPTPRIDVAGLGFGVHADWEEPQAEQVAVESGPNDISRIVRTAGEAATRAGIPAPRRPWLDELAAVYRFDRLPNPRVDTALPLGVIDEPARQAQPAFFFEPDDGNLVIFGAGGAGKSTALRTIAVAAAATARHGGPAHVYGLDFGSRGLSMLDGLPHVGAIIQGDDEERVVRLLRLLRDIVDERAVRYAAVNAGSVSEYRALAQAPEEPRILLLVDGIGAFKEQYEFGAAHLSASFSAFAQIAADGRALGVHVVATADRPNALPTSIASTMQQRIVLRLAHEDDYLMLGAPRDVLSPVSPPGRGIVRGLEVQIAVLGASGNIAEQAREMERLGRSLGRATGPRPAGVGRVPEHVLLADLPVGPAETPVIGVDDVTLGAAVVRTSGPLLLAGPPGSGRTTAVATLGAAVRRADPALQTVLLSSRRSVLASAGWSRRAEGPEAVLALASELVPRIEARERFALFVEGLPEFTGTEAEYELDRLVKAAAREELFVVGEGESSTWSQAYTLGQPFKASRRGLILVPGEMDGDLLLGTPLGRIRRADFPAGRGFLIAGGRAAKVQVAHV</sequence>
<protein>
    <submittedName>
        <fullName evidence="8">FtsK/SpoIIIE domain-containing protein</fullName>
    </submittedName>
</protein>
<evidence type="ECO:0000256" key="4">
    <source>
        <dbReference type="PROSITE-ProRule" id="PRU00289"/>
    </source>
</evidence>
<feature type="domain" description="FtsK" evidence="7">
    <location>
        <begin position="673"/>
        <end position="861"/>
    </location>
</feature>
<feature type="domain" description="FtsK" evidence="7">
    <location>
        <begin position="997"/>
        <end position="1190"/>
    </location>
</feature>
<keyword evidence="5" id="KW-0812">Transmembrane</keyword>
<organism evidence="8 9">
    <name type="scientific">Microbacterium capsulatum</name>
    <dbReference type="NCBI Taxonomy" id="3041921"/>
    <lineage>
        <taxon>Bacteria</taxon>
        <taxon>Bacillati</taxon>
        <taxon>Actinomycetota</taxon>
        <taxon>Actinomycetes</taxon>
        <taxon>Micrococcales</taxon>
        <taxon>Microbacteriaceae</taxon>
        <taxon>Microbacterium</taxon>
    </lineage>
</organism>
<keyword evidence="5" id="KW-0472">Membrane</keyword>
<evidence type="ECO:0000256" key="2">
    <source>
        <dbReference type="ARBA" id="ARBA00022741"/>
    </source>
</evidence>
<dbReference type="PROSITE" id="PS50006">
    <property type="entry name" value="FHA_DOMAIN"/>
    <property type="match status" value="1"/>
</dbReference>
<evidence type="ECO:0000256" key="3">
    <source>
        <dbReference type="ARBA" id="ARBA00022840"/>
    </source>
</evidence>
<feature type="transmembrane region" description="Helical" evidence="5">
    <location>
        <begin position="239"/>
        <end position="258"/>
    </location>
</feature>
<accession>A0ABU0XFG9</accession>
<dbReference type="EMBL" id="JAVFCB010000003">
    <property type="protein sequence ID" value="MDQ4213454.1"/>
    <property type="molecule type" value="Genomic_DNA"/>
</dbReference>
<evidence type="ECO:0000259" key="6">
    <source>
        <dbReference type="PROSITE" id="PS50006"/>
    </source>
</evidence>
<evidence type="ECO:0000313" key="9">
    <source>
        <dbReference type="Proteomes" id="UP001230289"/>
    </source>
</evidence>
<keyword evidence="2 4" id="KW-0547">Nucleotide-binding</keyword>
<dbReference type="PANTHER" id="PTHR22683">
    <property type="entry name" value="SPORULATION PROTEIN RELATED"/>
    <property type="match status" value="1"/>
</dbReference>
<keyword evidence="9" id="KW-1185">Reference proteome</keyword>
<dbReference type="PROSITE" id="PS50901">
    <property type="entry name" value="FTSK"/>
    <property type="match status" value="2"/>
</dbReference>
<keyword evidence="5" id="KW-1133">Transmembrane helix</keyword>
<dbReference type="Pfam" id="PF16697">
    <property type="entry name" value="Yop-YscD_cpl"/>
    <property type="match status" value="1"/>
</dbReference>
<feature type="binding site" evidence="4">
    <location>
        <begin position="691"/>
        <end position="698"/>
    </location>
    <ligand>
        <name>ATP</name>
        <dbReference type="ChEBI" id="CHEBI:30616"/>
    </ligand>
</feature>
<gene>
    <name evidence="8" type="ORF">RBR11_05955</name>
</gene>
<dbReference type="InterPro" id="IPR003593">
    <property type="entry name" value="AAA+_ATPase"/>
</dbReference>
<dbReference type="PANTHER" id="PTHR22683:SF1">
    <property type="entry name" value="TYPE VII SECRETION SYSTEM PROTEIN ESSC"/>
    <property type="match status" value="1"/>
</dbReference>